<keyword evidence="2" id="KW-1185">Reference proteome</keyword>
<organism evidence="2 3">
    <name type="scientific">Tursiops truncatus</name>
    <name type="common">Atlantic bottle-nosed dolphin</name>
    <name type="synonym">Delphinus truncatus</name>
    <dbReference type="NCBI Taxonomy" id="9739"/>
    <lineage>
        <taxon>Eukaryota</taxon>
        <taxon>Metazoa</taxon>
        <taxon>Chordata</taxon>
        <taxon>Craniata</taxon>
        <taxon>Vertebrata</taxon>
        <taxon>Euteleostomi</taxon>
        <taxon>Mammalia</taxon>
        <taxon>Eutheria</taxon>
        <taxon>Laurasiatheria</taxon>
        <taxon>Artiodactyla</taxon>
        <taxon>Whippomorpha</taxon>
        <taxon>Cetacea</taxon>
        <taxon>Odontoceti</taxon>
        <taxon>Delphinidae</taxon>
        <taxon>Tursiops</taxon>
    </lineage>
</organism>
<feature type="compositionally biased region" description="Polar residues" evidence="1">
    <location>
        <begin position="82"/>
        <end position="96"/>
    </location>
</feature>
<sequence length="303" mass="33062">MESGTRKWRSSVKRPLGGPWGGHLRCPETPTLGEASSGLLPLLPSATTGQQAPKETVARQAAGGENLLLVGQPPAPCRAQQEGDNGQQQDPTQTRQGFYKQHAESPEPPYEDSTDKHPAFQAGVTGNNCVLGTDVQVCKTSSKKDPNRVTFKGLDKQPDQGIPPARPAHLHRRCADYSWVPTFTHLHVLFLPPRRPFFPLSICQLLLTLPRLKKPPAEPVSPVPLLCGLHNTLSYLCHYASNGDCLALPLFPPGRAWAAPSLPLCPQPASPHRKGTEWWLLHRSLAPCPPHSPTQQGAEPRPR</sequence>
<evidence type="ECO:0000313" key="3">
    <source>
        <dbReference type="RefSeq" id="XP_033699947.1"/>
    </source>
</evidence>
<protein>
    <submittedName>
        <fullName evidence="3">Uncharacterized protein LOC117308944</fullName>
    </submittedName>
</protein>
<dbReference type="RefSeq" id="XP_033699947.1">
    <property type="nucleotide sequence ID" value="XM_033844056.1"/>
</dbReference>
<evidence type="ECO:0000256" key="1">
    <source>
        <dbReference type="SAM" id="MobiDB-lite"/>
    </source>
</evidence>
<reference evidence="3" key="1">
    <citation type="submission" date="2025-08" db="UniProtKB">
        <authorList>
            <consortium name="RefSeq"/>
        </authorList>
    </citation>
    <scope>IDENTIFICATION</scope>
    <source>
        <tissue evidence="3">Spleen</tissue>
    </source>
</reference>
<feature type="compositionally biased region" description="Low complexity" evidence="1">
    <location>
        <begin position="35"/>
        <end position="49"/>
    </location>
</feature>
<accession>A0A6J3QCQ0</accession>
<feature type="region of interest" description="Disordered" evidence="1">
    <location>
        <begin position="148"/>
        <end position="167"/>
    </location>
</feature>
<name>A0A6J3QCQ0_TURTR</name>
<proteinExistence type="predicted"/>
<feature type="compositionally biased region" description="Basic residues" evidence="1">
    <location>
        <begin position="1"/>
        <end position="12"/>
    </location>
</feature>
<dbReference type="InParanoid" id="A0A6J3QCQ0"/>
<feature type="compositionally biased region" description="Basic and acidic residues" evidence="1">
    <location>
        <begin position="148"/>
        <end position="158"/>
    </location>
</feature>
<feature type="region of interest" description="Disordered" evidence="1">
    <location>
        <begin position="1"/>
        <end position="121"/>
    </location>
</feature>
<dbReference type="Proteomes" id="UP000245320">
    <property type="component" value="Chromosome 19"/>
</dbReference>
<evidence type="ECO:0000313" key="2">
    <source>
        <dbReference type="Proteomes" id="UP000245320"/>
    </source>
</evidence>
<gene>
    <name evidence="3" type="primary">LOC117308944</name>
</gene>
<dbReference type="AlphaFoldDB" id="A0A6J3QCQ0"/>